<reference evidence="2" key="1">
    <citation type="journal article" date="2019" name="Philos. Trans. R. Soc. Lond., B, Biol. Sci.">
        <title>Targeted metagenomic recovery of four divergent viruses reveals shared and distinctive characteristics of giant viruses of marine eukaryotes.</title>
        <authorList>
            <person name="Needham D.M."/>
            <person name="Poirier C."/>
            <person name="Hehenberger E."/>
            <person name="Jimenez V."/>
            <person name="Swalwell J.E."/>
            <person name="Santoro A.E."/>
            <person name="Worden A.Z."/>
        </authorList>
    </citation>
    <scope>NUCLEOTIDE SEQUENCE</scope>
    <source>
        <strain evidence="2">MPacV-611</strain>
    </source>
</reference>
<keyword evidence="1" id="KW-0812">Transmembrane</keyword>
<sequence>MLRSVFIFYFMLIAGVHSWKFPFQATFKIQHYNNSMCKNITRTTTLPLYCNDSTEKDNRPVCCYDILDELELFDNSKFDVCYQYYNNNYVDYSCGLSDVKSVSFVQIFALIGVILLILILFLSFVLCMKTCLQSSRKSYDRL</sequence>
<evidence type="ECO:0008006" key="3">
    <source>
        <dbReference type="Google" id="ProtNLM"/>
    </source>
</evidence>
<protein>
    <recommendedName>
        <fullName evidence="3">Transmembrane protein</fullName>
    </recommendedName>
</protein>
<evidence type="ECO:0000256" key="1">
    <source>
        <dbReference type="SAM" id="Phobius"/>
    </source>
</evidence>
<keyword evidence="1" id="KW-1133">Transmembrane helix</keyword>
<name>A0A5J6VLQ7_9VIRU</name>
<accession>A0A5J6VLQ7</accession>
<evidence type="ECO:0000313" key="2">
    <source>
        <dbReference type="EMBL" id="QFG74421.1"/>
    </source>
</evidence>
<proteinExistence type="predicted"/>
<feature type="transmembrane region" description="Helical" evidence="1">
    <location>
        <begin position="104"/>
        <end position="127"/>
    </location>
</feature>
<keyword evidence="1" id="KW-0472">Membrane</keyword>
<organism evidence="2">
    <name type="scientific">Megaviridae environmental sample</name>
    <dbReference type="NCBI Taxonomy" id="1737588"/>
    <lineage>
        <taxon>Viruses</taxon>
        <taxon>Varidnaviria</taxon>
        <taxon>Bamfordvirae</taxon>
        <taxon>Nucleocytoviricota</taxon>
        <taxon>Megaviricetes</taxon>
        <taxon>Imitervirales</taxon>
        <taxon>Mimiviridae</taxon>
        <taxon>environmental samples</taxon>
    </lineage>
</organism>
<dbReference type="EMBL" id="MN448287">
    <property type="protein sequence ID" value="QFG74421.1"/>
    <property type="molecule type" value="Genomic_DNA"/>
</dbReference>